<organism evidence="1 2">
    <name type="scientific">Rhodopseudomonas palustris</name>
    <dbReference type="NCBI Taxonomy" id="1076"/>
    <lineage>
        <taxon>Bacteria</taxon>
        <taxon>Pseudomonadati</taxon>
        <taxon>Pseudomonadota</taxon>
        <taxon>Alphaproteobacteria</taxon>
        <taxon>Hyphomicrobiales</taxon>
        <taxon>Nitrobacteraceae</taxon>
        <taxon>Rhodopseudomonas</taxon>
    </lineage>
</organism>
<evidence type="ECO:0000313" key="1">
    <source>
        <dbReference type="EMBL" id="PZA10169.1"/>
    </source>
</evidence>
<dbReference type="RefSeq" id="WP_110787822.1">
    <property type="nucleotide sequence ID" value="NZ_QKQS01000025.1"/>
</dbReference>
<dbReference type="AlphaFoldDB" id="A0A323UD01"/>
<comment type="caution">
    <text evidence="1">The sequence shown here is derived from an EMBL/GenBank/DDBJ whole genome shotgun (WGS) entry which is preliminary data.</text>
</comment>
<name>A0A323UD01_RHOPL</name>
<protein>
    <submittedName>
        <fullName evidence="1">Uncharacterized protein</fullName>
    </submittedName>
</protein>
<dbReference type="OrthoDB" id="996425at2"/>
<reference evidence="1 2" key="1">
    <citation type="submission" date="2018-06" db="EMBL/GenBank/DDBJ databases">
        <title>Draft Whole-Genome Sequence of the purple photosynthetic bacterium Rhodospeudomonas palustris XCP.</title>
        <authorList>
            <person name="Rayyan A."/>
            <person name="Meyer T.E."/>
            <person name="Kyndt J.A."/>
        </authorList>
    </citation>
    <scope>NUCLEOTIDE SEQUENCE [LARGE SCALE GENOMIC DNA]</scope>
    <source>
        <strain evidence="1 2">XCP</strain>
    </source>
</reference>
<dbReference type="EMBL" id="QKQS01000025">
    <property type="protein sequence ID" value="PZA10169.1"/>
    <property type="molecule type" value="Genomic_DNA"/>
</dbReference>
<accession>A0A323UD01</accession>
<dbReference type="Proteomes" id="UP000248134">
    <property type="component" value="Unassembled WGS sequence"/>
</dbReference>
<sequence length="158" mass="17194">MTRHALLITAAIVLIPDLSHAQPRALDWQRYNVAAGSAAADVPRAIFSEDGGPAQDGPGRRFVSADGRADLTVQAVPNPDGVSPAAFLAARKPPSGIIYRRVTPRFFAVSSVRNGRIWYNRCNRGRAVMNCVLINYPATEKRKWDAIVTRISRSLSGP</sequence>
<evidence type="ECO:0000313" key="2">
    <source>
        <dbReference type="Proteomes" id="UP000248134"/>
    </source>
</evidence>
<gene>
    <name evidence="1" type="ORF">DNX69_20355</name>
</gene>
<proteinExistence type="predicted"/>